<comment type="caution">
    <text evidence="2">The sequence shown here is derived from an EMBL/GenBank/DDBJ whole genome shotgun (WGS) entry which is preliminary data.</text>
</comment>
<keyword evidence="1" id="KW-0472">Membrane</keyword>
<protein>
    <submittedName>
        <fullName evidence="2">Uncharacterized protein</fullName>
    </submittedName>
</protein>
<feature type="transmembrane region" description="Helical" evidence="1">
    <location>
        <begin position="12"/>
        <end position="33"/>
    </location>
</feature>
<keyword evidence="1" id="KW-0812">Transmembrane</keyword>
<evidence type="ECO:0000313" key="2">
    <source>
        <dbReference type="EMBL" id="SHJ23598.1"/>
    </source>
</evidence>
<name>A0A8G2FBB9_9BACT</name>
<keyword evidence="1" id="KW-1133">Transmembrane helix</keyword>
<organism evidence="2 3">
    <name type="scientific">Halodesulfovibrio aestuarii</name>
    <dbReference type="NCBI Taxonomy" id="126333"/>
    <lineage>
        <taxon>Bacteria</taxon>
        <taxon>Pseudomonadati</taxon>
        <taxon>Thermodesulfobacteriota</taxon>
        <taxon>Desulfovibrionia</taxon>
        <taxon>Desulfovibrionales</taxon>
        <taxon>Desulfovibrionaceae</taxon>
        <taxon>Halodesulfovibrio</taxon>
    </lineage>
</organism>
<dbReference type="Proteomes" id="UP000184001">
    <property type="component" value="Unassembled WGS sequence"/>
</dbReference>
<dbReference type="EMBL" id="FQZR01000004">
    <property type="protein sequence ID" value="SHJ23598.1"/>
    <property type="molecule type" value="Genomic_DNA"/>
</dbReference>
<gene>
    <name evidence="2" type="ORF">SAMN05660830_01887</name>
</gene>
<proteinExistence type="predicted"/>
<evidence type="ECO:0000256" key="1">
    <source>
        <dbReference type="SAM" id="Phobius"/>
    </source>
</evidence>
<sequence>MVQDPKASHFRSLRNVLFIILCITFAIGTWRILNDTTHKDIPNAEKTFTEEQNIEK</sequence>
<reference evidence="2 3" key="1">
    <citation type="submission" date="2016-11" db="EMBL/GenBank/DDBJ databases">
        <authorList>
            <person name="Varghese N."/>
            <person name="Submissions S."/>
        </authorList>
    </citation>
    <scope>NUCLEOTIDE SEQUENCE [LARGE SCALE GENOMIC DNA]</scope>
    <source>
        <strain evidence="2 3">DSM 17919</strain>
    </source>
</reference>
<dbReference type="AlphaFoldDB" id="A0A8G2FBB9"/>
<evidence type="ECO:0000313" key="3">
    <source>
        <dbReference type="Proteomes" id="UP000184001"/>
    </source>
</evidence>
<accession>A0A8G2FBB9</accession>